<name>A0AAD7R3W1_9TELE</name>
<dbReference type="EMBL" id="JAINUG010000866">
    <property type="protein sequence ID" value="KAJ8361842.1"/>
    <property type="molecule type" value="Genomic_DNA"/>
</dbReference>
<comment type="caution">
    <text evidence="2">The sequence shown here is derived from an EMBL/GenBank/DDBJ whole genome shotgun (WGS) entry which is preliminary data.</text>
</comment>
<dbReference type="AlphaFoldDB" id="A0AAD7R3W1"/>
<reference evidence="2" key="1">
    <citation type="journal article" date="2023" name="Science">
        <title>Genome structures resolve the early diversification of teleost fishes.</title>
        <authorList>
            <person name="Parey E."/>
            <person name="Louis A."/>
            <person name="Montfort J."/>
            <person name="Bouchez O."/>
            <person name="Roques C."/>
            <person name="Iampietro C."/>
            <person name="Lluch J."/>
            <person name="Castinel A."/>
            <person name="Donnadieu C."/>
            <person name="Desvignes T."/>
            <person name="Floi Bucao C."/>
            <person name="Jouanno E."/>
            <person name="Wen M."/>
            <person name="Mejri S."/>
            <person name="Dirks R."/>
            <person name="Jansen H."/>
            <person name="Henkel C."/>
            <person name="Chen W.J."/>
            <person name="Zahm M."/>
            <person name="Cabau C."/>
            <person name="Klopp C."/>
            <person name="Thompson A.W."/>
            <person name="Robinson-Rechavi M."/>
            <person name="Braasch I."/>
            <person name="Lecointre G."/>
            <person name="Bobe J."/>
            <person name="Postlethwait J.H."/>
            <person name="Berthelot C."/>
            <person name="Roest Crollius H."/>
            <person name="Guiguen Y."/>
        </authorList>
    </citation>
    <scope>NUCLEOTIDE SEQUENCE</scope>
    <source>
        <strain evidence="2">NC1722</strain>
    </source>
</reference>
<dbReference type="Proteomes" id="UP001221898">
    <property type="component" value="Unassembled WGS sequence"/>
</dbReference>
<accession>A0AAD7R3W1</accession>
<organism evidence="2 3">
    <name type="scientific">Aldrovandia affinis</name>
    <dbReference type="NCBI Taxonomy" id="143900"/>
    <lineage>
        <taxon>Eukaryota</taxon>
        <taxon>Metazoa</taxon>
        <taxon>Chordata</taxon>
        <taxon>Craniata</taxon>
        <taxon>Vertebrata</taxon>
        <taxon>Euteleostomi</taxon>
        <taxon>Actinopterygii</taxon>
        <taxon>Neopterygii</taxon>
        <taxon>Teleostei</taxon>
        <taxon>Notacanthiformes</taxon>
        <taxon>Halosauridae</taxon>
        <taxon>Aldrovandia</taxon>
    </lineage>
</organism>
<keyword evidence="3" id="KW-1185">Reference proteome</keyword>
<feature type="compositionally biased region" description="Low complexity" evidence="1">
    <location>
        <begin position="20"/>
        <end position="39"/>
    </location>
</feature>
<feature type="region of interest" description="Disordered" evidence="1">
    <location>
        <begin position="20"/>
        <end position="122"/>
    </location>
</feature>
<feature type="compositionally biased region" description="Acidic residues" evidence="1">
    <location>
        <begin position="103"/>
        <end position="113"/>
    </location>
</feature>
<evidence type="ECO:0000313" key="3">
    <source>
        <dbReference type="Proteomes" id="UP001221898"/>
    </source>
</evidence>
<gene>
    <name evidence="2" type="ORF">AAFF_G00417290</name>
</gene>
<protein>
    <submittedName>
        <fullName evidence="2">Uncharacterized protein</fullName>
    </submittedName>
</protein>
<sequence length="122" mass="13248">MFRACPDRKHSYAELFRVGSSSADGDGAAEVAAQAASSRELMDSEPSGAWADVEDEYVMPPEHVGESRKRGSSPGESWPSPRKKPPPGQVKLGNRYDALAVESEMDSETETETETVSRDSDK</sequence>
<evidence type="ECO:0000256" key="1">
    <source>
        <dbReference type="SAM" id="MobiDB-lite"/>
    </source>
</evidence>
<proteinExistence type="predicted"/>
<evidence type="ECO:0000313" key="2">
    <source>
        <dbReference type="EMBL" id="KAJ8361842.1"/>
    </source>
</evidence>